<keyword evidence="2" id="KW-0472">Membrane</keyword>
<keyword evidence="2" id="KW-1133">Transmembrane helix</keyword>
<feature type="region of interest" description="Disordered" evidence="1">
    <location>
        <begin position="70"/>
        <end position="112"/>
    </location>
</feature>
<evidence type="ECO:0000313" key="4">
    <source>
        <dbReference type="EMBL" id="GMI34335.1"/>
    </source>
</evidence>
<evidence type="ECO:0000313" key="5">
    <source>
        <dbReference type="Proteomes" id="UP001165060"/>
    </source>
</evidence>
<reference evidence="4 5" key="1">
    <citation type="journal article" date="2023" name="Commun. Biol.">
        <title>Genome analysis of Parmales, the sister group of diatoms, reveals the evolutionary specialization of diatoms from phago-mixotrophs to photoautotrophs.</title>
        <authorList>
            <person name="Ban H."/>
            <person name="Sato S."/>
            <person name="Yoshikawa S."/>
            <person name="Yamada K."/>
            <person name="Nakamura Y."/>
            <person name="Ichinomiya M."/>
            <person name="Sato N."/>
            <person name="Blanc-Mathieu R."/>
            <person name="Endo H."/>
            <person name="Kuwata A."/>
            <person name="Ogata H."/>
        </authorList>
    </citation>
    <scope>NUCLEOTIDE SEQUENCE [LARGE SCALE GENOMIC DNA]</scope>
</reference>
<keyword evidence="3" id="KW-0732">Signal</keyword>
<evidence type="ECO:0000256" key="2">
    <source>
        <dbReference type="SAM" id="Phobius"/>
    </source>
</evidence>
<feature type="signal peptide" evidence="3">
    <location>
        <begin position="1"/>
        <end position="17"/>
    </location>
</feature>
<name>A0ABQ6MVJ9_9STRA</name>
<proteinExistence type="predicted"/>
<keyword evidence="2" id="KW-0812">Transmembrane</keyword>
<accession>A0ABQ6MVJ9</accession>
<feature type="chain" id="PRO_5046343079" evidence="3">
    <location>
        <begin position="18"/>
        <end position="154"/>
    </location>
</feature>
<comment type="caution">
    <text evidence="4">The sequence shown here is derived from an EMBL/GenBank/DDBJ whole genome shotgun (WGS) entry which is preliminary data.</text>
</comment>
<organism evidence="4 5">
    <name type="scientific">Tetraparma gracilis</name>
    <dbReference type="NCBI Taxonomy" id="2962635"/>
    <lineage>
        <taxon>Eukaryota</taxon>
        <taxon>Sar</taxon>
        <taxon>Stramenopiles</taxon>
        <taxon>Ochrophyta</taxon>
        <taxon>Bolidophyceae</taxon>
        <taxon>Parmales</taxon>
        <taxon>Triparmaceae</taxon>
        <taxon>Tetraparma</taxon>
    </lineage>
</organism>
<feature type="transmembrane region" description="Helical" evidence="2">
    <location>
        <begin position="133"/>
        <end position="153"/>
    </location>
</feature>
<sequence length="154" mass="16148">MLQTSLLLAALLAFASAFSSVPLAFTGRTSPAGLASPPLALRLPPLRLSADPDALAEQARKLREEAAALEGKDVEAAAEAAPEKPPKTLYDDEGLYDDRIEPRKETMSDGMKDKLRREAQGLGSDPNAKGTNLIAIILLAVGVLVAVGGQGILF</sequence>
<gene>
    <name evidence="4" type="ORF">TeGR_g8422</name>
</gene>
<keyword evidence="5" id="KW-1185">Reference proteome</keyword>
<protein>
    <submittedName>
        <fullName evidence="4">Uncharacterized protein</fullName>
    </submittedName>
</protein>
<evidence type="ECO:0000256" key="1">
    <source>
        <dbReference type="SAM" id="MobiDB-lite"/>
    </source>
</evidence>
<dbReference type="EMBL" id="BRYB01003303">
    <property type="protein sequence ID" value="GMI34335.1"/>
    <property type="molecule type" value="Genomic_DNA"/>
</dbReference>
<evidence type="ECO:0000256" key="3">
    <source>
        <dbReference type="SAM" id="SignalP"/>
    </source>
</evidence>
<dbReference type="Proteomes" id="UP001165060">
    <property type="component" value="Unassembled WGS sequence"/>
</dbReference>